<keyword evidence="2" id="KW-1185">Reference proteome</keyword>
<dbReference type="PANTHER" id="PTHR14614">
    <property type="entry name" value="HEPATOCELLULAR CARCINOMA-ASSOCIATED ANTIGEN"/>
    <property type="match status" value="1"/>
</dbReference>
<name>A0ABP0ZSZ4_9ASCO</name>
<dbReference type="SUPFAM" id="SSF53335">
    <property type="entry name" value="S-adenosyl-L-methionine-dependent methyltransferases"/>
    <property type="match status" value="1"/>
</dbReference>
<protein>
    <recommendedName>
        <fullName evidence="3">FAM86 N-terminal domain-containing protein</fullName>
    </recommendedName>
</protein>
<dbReference type="InterPro" id="IPR019410">
    <property type="entry name" value="Methyltransf_16"/>
</dbReference>
<accession>A0ABP0ZSZ4</accession>
<dbReference type="GeneID" id="92209745"/>
<evidence type="ECO:0008006" key="3">
    <source>
        <dbReference type="Google" id="ProtNLM"/>
    </source>
</evidence>
<reference evidence="1 2" key="1">
    <citation type="submission" date="2024-03" db="EMBL/GenBank/DDBJ databases">
        <authorList>
            <person name="Brejova B."/>
        </authorList>
    </citation>
    <scope>NUCLEOTIDE SEQUENCE [LARGE SCALE GENOMIC DNA]</scope>
    <source>
        <strain evidence="1 2">CBS 14171</strain>
    </source>
</reference>
<dbReference type="PANTHER" id="PTHR14614:SF130">
    <property type="entry name" value="PROTEIN-LYSINE N-METHYLTRANSFERASE EEF2KMT"/>
    <property type="match status" value="1"/>
</dbReference>
<organism evidence="1 2">
    <name type="scientific">Lodderomyces beijingensis</name>
    <dbReference type="NCBI Taxonomy" id="1775926"/>
    <lineage>
        <taxon>Eukaryota</taxon>
        <taxon>Fungi</taxon>
        <taxon>Dikarya</taxon>
        <taxon>Ascomycota</taxon>
        <taxon>Saccharomycotina</taxon>
        <taxon>Pichiomycetes</taxon>
        <taxon>Debaryomycetaceae</taxon>
        <taxon>Candida/Lodderomyces clade</taxon>
        <taxon>Lodderomyces</taxon>
    </lineage>
</organism>
<gene>
    <name evidence="1" type="ORF">LODBEIA_P45490</name>
</gene>
<dbReference type="Pfam" id="PF10294">
    <property type="entry name" value="Methyltransf_16"/>
    <property type="match status" value="1"/>
</dbReference>
<dbReference type="Proteomes" id="UP001497383">
    <property type="component" value="Chromosome 5"/>
</dbReference>
<evidence type="ECO:0000313" key="2">
    <source>
        <dbReference type="Proteomes" id="UP001497383"/>
    </source>
</evidence>
<dbReference type="RefSeq" id="XP_066831487.1">
    <property type="nucleotide sequence ID" value="XM_066974782.1"/>
</dbReference>
<dbReference type="InterPro" id="IPR029063">
    <property type="entry name" value="SAM-dependent_MTases_sf"/>
</dbReference>
<evidence type="ECO:0000313" key="1">
    <source>
        <dbReference type="EMBL" id="CAK9440449.1"/>
    </source>
</evidence>
<sequence length="278" mass="31190">MYRNTPTTHVLTEKLVVKILQPISSWRMEMDRLKAHVEQRVPPRSLDISDAVVGYAQQLEFARFVEPQIGSNPHYFKSVLSRYIEQIESCSEETSDEVYELLVDPVVLNSRELAPDVAEVVKYHVGGFSRADDCVMKVEETPRLISGVNTTGLRTWEAALFLANFINNRDDDGEMRALFKDKVVLELGCGTGLLGLSLAKYGLVRRMIMTDGSTAVFEHNRKLVELNGLDTSAAVSWQQLVWGDDAFCIKEKVDVVVVAQAFQRHVASEPPESTARSN</sequence>
<proteinExistence type="predicted"/>
<dbReference type="Gene3D" id="3.40.50.150">
    <property type="entry name" value="Vaccinia Virus protein VP39"/>
    <property type="match status" value="1"/>
</dbReference>
<dbReference type="EMBL" id="OZ022409">
    <property type="protein sequence ID" value="CAK9440449.1"/>
    <property type="molecule type" value="Genomic_DNA"/>
</dbReference>